<dbReference type="Gene3D" id="1.10.630.10">
    <property type="entry name" value="Cytochrome P450"/>
    <property type="match status" value="1"/>
</dbReference>
<evidence type="ECO:0000256" key="5">
    <source>
        <dbReference type="ARBA" id="ARBA00023002"/>
    </source>
</evidence>
<dbReference type="EMBL" id="LKTM01000135">
    <property type="protein sequence ID" value="KQH78978.1"/>
    <property type="molecule type" value="Genomic_DNA"/>
</dbReference>
<keyword evidence="3 8" id="KW-0349">Heme</keyword>
<dbReference type="GO" id="GO:0036199">
    <property type="term" value="F:cholest-4-en-3-one 26-monooxygenase activity"/>
    <property type="evidence" value="ECO:0007669"/>
    <property type="project" value="TreeGrafter"/>
</dbReference>
<dbReference type="Pfam" id="PF00067">
    <property type="entry name" value="p450"/>
    <property type="match status" value="1"/>
</dbReference>
<sequence>MTASIDPAEFFSDAAIQDPYPLYARLRTDGGVHRVGDSDFYLASSWPAITGVVNRPEVFSSNLTATMTFSPDKGVTPFPMEGVGGRTHILVTADDPVHAAHRKLMIGQFTAKRVQAFQDLIVRTFESLWATAADDGTIEWMDGVANRLPMMIVAELIGVPEADADQLARWGYASTQLLDGLMSGEELAASMAAIGELSGYITTRMEQAAANPGDDLIGALARARAAGDLDAFTAQLILISLFSAGGESTASLLGTAVNILAADAPLQRKLRDQPDLLGAFIEETLRLEPPFRAHYRHVLEDTELAGTALPKDSKVLLLWGAVNRDPDHFEAPDEFRLDRPNGKAHTSFGKGIHFCLGAPLARLEATTVLRMLLDRTEWFDAAEVGPWLPSVLARRREFLRLTFK</sequence>
<comment type="caution">
    <text evidence="9">The sequence shown here is derived from an EMBL/GenBank/DDBJ whole genome shotgun (WGS) entry which is preliminary data.</text>
</comment>
<dbReference type="SUPFAM" id="SSF48264">
    <property type="entry name" value="Cytochrome P450"/>
    <property type="match status" value="1"/>
</dbReference>
<evidence type="ECO:0000256" key="2">
    <source>
        <dbReference type="ARBA" id="ARBA00010617"/>
    </source>
</evidence>
<dbReference type="GO" id="GO:0005506">
    <property type="term" value="F:iron ion binding"/>
    <property type="evidence" value="ECO:0007669"/>
    <property type="project" value="InterPro"/>
</dbReference>
<evidence type="ECO:0000256" key="1">
    <source>
        <dbReference type="ARBA" id="ARBA00001971"/>
    </source>
</evidence>
<evidence type="ECO:0000256" key="7">
    <source>
        <dbReference type="ARBA" id="ARBA00023033"/>
    </source>
</evidence>
<dbReference type="GO" id="GO:0006707">
    <property type="term" value="P:cholesterol catabolic process"/>
    <property type="evidence" value="ECO:0007669"/>
    <property type="project" value="TreeGrafter"/>
</dbReference>
<dbReference type="InterPro" id="IPR002397">
    <property type="entry name" value="Cyt_P450_B"/>
</dbReference>
<dbReference type="RefSeq" id="WP_055578163.1">
    <property type="nucleotide sequence ID" value="NZ_LKTM01000135.1"/>
</dbReference>
<dbReference type="PRINTS" id="PR00359">
    <property type="entry name" value="BP450"/>
</dbReference>
<keyword evidence="5 8" id="KW-0560">Oxidoreductase</keyword>
<dbReference type="Proteomes" id="UP000051677">
    <property type="component" value="Unassembled WGS sequence"/>
</dbReference>
<dbReference type="PANTHER" id="PTHR46696:SF4">
    <property type="entry name" value="BIOTIN BIOSYNTHESIS CYTOCHROME P450"/>
    <property type="match status" value="1"/>
</dbReference>
<evidence type="ECO:0000256" key="4">
    <source>
        <dbReference type="ARBA" id="ARBA00022723"/>
    </source>
</evidence>
<dbReference type="PRINTS" id="PR00385">
    <property type="entry name" value="P450"/>
</dbReference>
<dbReference type="GO" id="GO:0020037">
    <property type="term" value="F:heme binding"/>
    <property type="evidence" value="ECO:0007669"/>
    <property type="project" value="InterPro"/>
</dbReference>
<protein>
    <submittedName>
        <fullName evidence="9">Cytochrome</fullName>
    </submittedName>
</protein>
<evidence type="ECO:0000256" key="6">
    <source>
        <dbReference type="ARBA" id="ARBA00023004"/>
    </source>
</evidence>
<dbReference type="InterPro" id="IPR036396">
    <property type="entry name" value="Cyt_P450_sf"/>
</dbReference>
<reference evidence="9 10" key="1">
    <citation type="submission" date="2015-10" db="EMBL/GenBank/DDBJ databases">
        <title>Mycobacterium gordonae draft genome assembly.</title>
        <authorList>
            <person name="Ustinova V."/>
            <person name="Smirnova T."/>
            <person name="Blagodatskikh K."/>
            <person name="Varlamov D."/>
            <person name="Larionova E."/>
            <person name="Chernousova L."/>
        </authorList>
    </citation>
    <scope>NUCLEOTIDE SEQUENCE [LARGE SCALE GENOMIC DNA]</scope>
    <source>
        <strain evidence="9 10">CTRI 14-8773</strain>
    </source>
</reference>
<dbReference type="InterPro" id="IPR017972">
    <property type="entry name" value="Cyt_P450_CS"/>
</dbReference>
<organism evidence="9 10">
    <name type="scientific">Mycobacterium gordonae</name>
    <dbReference type="NCBI Taxonomy" id="1778"/>
    <lineage>
        <taxon>Bacteria</taxon>
        <taxon>Bacillati</taxon>
        <taxon>Actinomycetota</taxon>
        <taxon>Actinomycetes</taxon>
        <taxon>Mycobacteriales</taxon>
        <taxon>Mycobacteriaceae</taxon>
        <taxon>Mycobacterium</taxon>
    </lineage>
</organism>
<evidence type="ECO:0000313" key="9">
    <source>
        <dbReference type="EMBL" id="KQH78978.1"/>
    </source>
</evidence>
<gene>
    <name evidence="9" type="ORF">AO501_19135</name>
</gene>
<dbReference type="OrthoDB" id="502624at2"/>
<comment type="similarity">
    <text evidence="2 8">Belongs to the cytochrome P450 family.</text>
</comment>
<dbReference type="PANTHER" id="PTHR46696">
    <property type="entry name" value="P450, PUTATIVE (EUROFUNG)-RELATED"/>
    <property type="match status" value="1"/>
</dbReference>
<accession>A0A0Q2LT39</accession>
<evidence type="ECO:0000313" key="10">
    <source>
        <dbReference type="Proteomes" id="UP000051677"/>
    </source>
</evidence>
<dbReference type="GO" id="GO:0008395">
    <property type="term" value="F:steroid hydroxylase activity"/>
    <property type="evidence" value="ECO:0007669"/>
    <property type="project" value="TreeGrafter"/>
</dbReference>
<name>A0A0Q2LT39_MYCGO</name>
<keyword evidence="7 8" id="KW-0503">Monooxygenase</keyword>
<keyword evidence="4 8" id="KW-0479">Metal-binding</keyword>
<evidence type="ECO:0000256" key="3">
    <source>
        <dbReference type="ARBA" id="ARBA00022617"/>
    </source>
</evidence>
<keyword evidence="6 8" id="KW-0408">Iron</keyword>
<dbReference type="AlphaFoldDB" id="A0A0Q2LT39"/>
<evidence type="ECO:0000256" key="8">
    <source>
        <dbReference type="RuleBase" id="RU000461"/>
    </source>
</evidence>
<dbReference type="PROSITE" id="PS00086">
    <property type="entry name" value="CYTOCHROME_P450"/>
    <property type="match status" value="1"/>
</dbReference>
<proteinExistence type="inferred from homology"/>
<dbReference type="InterPro" id="IPR001128">
    <property type="entry name" value="Cyt_P450"/>
</dbReference>
<comment type="cofactor">
    <cofactor evidence="1">
        <name>heme</name>
        <dbReference type="ChEBI" id="CHEBI:30413"/>
    </cofactor>
</comment>
<dbReference type="STRING" id="1778.A9W97_28480"/>